<dbReference type="Proteomes" id="UP001630127">
    <property type="component" value="Unassembled WGS sequence"/>
</dbReference>
<feature type="region of interest" description="Disordered" evidence="1">
    <location>
        <begin position="1"/>
        <end position="38"/>
    </location>
</feature>
<keyword evidence="4" id="KW-1185">Reference proteome</keyword>
<evidence type="ECO:0000313" key="3">
    <source>
        <dbReference type="EMBL" id="KAL3523249.1"/>
    </source>
</evidence>
<dbReference type="AlphaFoldDB" id="A0ABD2ZVW1"/>
<keyword evidence="2" id="KW-1133">Transmembrane helix</keyword>
<comment type="caution">
    <text evidence="3">The sequence shown here is derived from an EMBL/GenBank/DDBJ whole genome shotgun (WGS) entry which is preliminary data.</text>
</comment>
<dbReference type="EMBL" id="JBJUIK010000007">
    <property type="protein sequence ID" value="KAL3523249.1"/>
    <property type="molecule type" value="Genomic_DNA"/>
</dbReference>
<proteinExistence type="predicted"/>
<feature type="transmembrane region" description="Helical" evidence="2">
    <location>
        <begin position="51"/>
        <end position="74"/>
    </location>
</feature>
<keyword evidence="2" id="KW-0812">Transmembrane</keyword>
<accession>A0ABD2ZVW1</accession>
<organism evidence="3 4">
    <name type="scientific">Cinchona calisaya</name>
    <dbReference type="NCBI Taxonomy" id="153742"/>
    <lineage>
        <taxon>Eukaryota</taxon>
        <taxon>Viridiplantae</taxon>
        <taxon>Streptophyta</taxon>
        <taxon>Embryophyta</taxon>
        <taxon>Tracheophyta</taxon>
        <taxon>Spermatophyta</taxon>
        <taxon>Magnoliopsida</taxon>
        <taxon>eudicotyledons</taxon>
        <taxon>Gunneridae</taxon>
        <taxon>Pentapetalae</taxon>
        <taxon>asterids</taxon>
        <taxon>lamiids</taxon>
        <taxon>Gentianales</taxon>
        <taxon>Rubiaceae</taxon>
        <taxon>Cinchonoideae</taxon>
        <taxon>Cinchoneae</taxon>
        <taxon>Cinchona</taxon>
    </lineage>
</organism>
<gene>
    <name evidence="3" type="ORF">ACH5RR_016083</name>
</gene>
<evidence type="ECO:0000256" key="2">
    <source>
        <dbReference type="SAM" id="Phobius"/>
    </source>
</evidence>
<sequence>MVDHIEEESANGGKPMVDDKMKQRSSGRKGKEKECSSQQFSMVHPMSNAVFVTWLSLSLIAAFLNLVALVVIALRQQTLLSELDAKVDEWNALANVVEQDKESGWKRDLRLVLLILTMSS</sequence>
<evidence type="ECO:0000256" key="1">
    <source>
        <dbReference type="SAM" id="MobiDB-lite"/>
    </source>
</evidence>
<protein>
    <submittedName>
        <fullName evidence="3">Uncharacterized protein</fullName>
    </submittedName>
</protein>
<name>A0ABD2ZVW1_9GENT</name>
<evidence type="ECO:0000313" key="4">
    <source>
        <dbReference type="Proteomes" id="UP001630127"/>
    </source>
</evidence>
<keyword evidence="2" id="KW-0472">Membrane</keyword>
<reference evidence="3 4" key="1">
    <citation type="submission" date="2024-11" db="EMBL/GenBank/DDBJ databases">
        <title>A near-complete genome assembly of Cinchona calisaya.</title>
        <authorList>
            <person name="Lian D.C."/>
            <person name="Zhao X.W."/>
            <person name="Wei L."/>
        </authorList>
    </citation>
    <scope>NUCLEOTIDE SEQUENCE [LARGE SCALE GENOMIC DNA]</scope>
    <source>
        <tissue evidence="3">Nenye</tissue>
    </source>
</reference>